<feature type="transmembrane region" description="Helical" evidence="7">
    <location>
        <begin position="123"/>
        <end position="146"/>
    </location>
</feature>
<feature type="domain" description="ABC transmembrane type-1" evidence="8">
    <location>
        <begin position="51"/>
        <end position="262"/>
    </location>
</feature>
<dbReference type="SUPFAM" id="SSF161098">
    <property type="entry name" value="MetI-like"/>
    <property type="match status" value="1"/>
</dbReference>
<evidence type="ECO:0000256" key="7">
    <source>
        <dbReference type="RuleBase" id="RU363032"/>
    </source>
</evidence>
<comment type="subcellular location">
    <subcellularLocation>
        <location evidence="1 7">Cell membrane</location>
        <topology evidence="1 7">Multi-pass membrane protein</topology>
    </subcellularLocation>
</comment>
<dbReference type="PANTHER" id="PTHR30193">
    <property type="entry name" value="ABC TRANSPORTER PERMEASE PROTEIN"/>
    <property type="match status" value="1"/>
</dbReference>
<evidence type="ECO:0000313" key="10">
    <source>
        <dbReference type="Proteomes" id="UP000319263"/>
    </source>
</evidence>
<dbReference type="CDD" id="cd06261">
    <property type="entry name" value="TM_PBP2"/>
    <property type="match status" value="1"/>
</dbReference>
<evidence type="ECO:0000256" key="6">
    <source>
        <dbReference type="ARBA" id="ARBA00023136"/>
    </source>
</evidence>
<dbReference type="KEGG" id="mik:FOE78_08750"/>
<feature type="transmembrane region" description="Helical" evidence="7">
    <location>
        <begin position="55"/>
        <end position="77"/>
    </location>
</feature>
<keyword evidence="2 7" id="KW-0813">Transport</keyword>
<evidence type="ECO:0000256" key="5">
    <source>
        <dbReference type="ARBA" id="ARBA00022989"/>
    </source>
</evidence>
<reference evidence="9 10" key="1">
    <citation type="submission" date="2019-07" db="EMBL/GenBank/DDBJ databases">
        <title>Microlunatus dokdonensis sp. nov. isolated from the rhizospheric soil of the wild plant Elymus tsukushiensis.</title>
        <authorList>
            <person name="Ghim S.-Y."/>
            <person name="Hwang Y.-J."/>
            <person name="Son J.-S."/>
            <person name="Shin J.-H."/>
        </authorList>
    </citation>
    <scope>NUCLEOTIDE SEQUENCE [LARGE SCALE GENOMIC DNA]</scope>
    <source>
        <strain evidence="9 10">KUDC0627</strain>
    </source>
</reference>
<evidence type="ECO:0000313" key="9">
    <source>
        <dbReference type="EMBL" id="QDP98688.1"/>
    </source>
</evidence>
<comment type="similarity">
    <text evidence="7">Belongs to the binding-protein-dependent transport system permease family.</text>
</comment>
<dbReference type="PANTHER" id="PTHR30193:SF37">
    <property type="entry name" value="INNER MEMBRANE ABC TRANSPORTER PERMEASE PROTEIN YCJO"/>
    <property type="match status" value="1"/>
</dbReference>
<dbReference type="PROSITE" id="PS50928">
    <property type="entry name" value="ABC_TM1"/>
    <property type="match status" value="1"/>
</dbReference>
<name>A0A516Q5H8_9ACTN</name>
<dbReference type="AlphaFoldDB" id="A0A516Q5H8"/>
<dbReference type="Pfam" id="PF00528">
    <property type="entry name" value="BPD_transp_1"/>
    <property type="match status" value="1"/>
</dbReference>
<dbReference type="Gene3D" id="1.10.3720.10">
    <property type="entry name" value="MetI-like"/>
    <property type="match status" value="1"/>
</dbReference>
<dbReference type="GO" id="GO:0055085">
    <property type="term" value="P:transmembrane transport"/>
    <property type="evidence" value="ECO:0007669"/>
    <property type="project" value="InterPro"/>
</dbReference>
<organism evidence="9 10">
    <name type="scientific">Microlunatus elymi</name>
    <dbReference type="NCBI Taxonomy" id="2596828"/>
    <lineage>
        <taxon>Bacteria</taxon>
        <taxon>Bacillati</taxon>
        <taxon>Actinomycetota</taxon>
        <taxon>Actinomycetes</taxon>
        <taxon>Propionibacteriales</taxon>
        <taxon>Propionibacteriaceae</taxon>
        <taxon>Microlunatus</taxon>
    </lineage>
</organism>
<evidence type="ECO:0000259" key="8">
    <source>
        <dbReference type="PROSITE" id="PS50928"/>
    </source>
</evidence>
<dbReference type="GO" id="GO:0005886">
    <property type="term" value="C:plasma membrane"/>
    <property type="evidence" value="ECO:0007669"/>
    <property type="project" value="UniProtKB-SubCell"/>
</dbReference>
<keyword evidence="3" id="KW-1003">Cell membrane</keyword>
<gene>
    <name evidence="9" type="ORF">FOE78_08750</name>
</gene>
<dbReference type="Proteomes" id="UP000319263">
    <property type="component" value="Chromosome"/>
</dbReference>
<keyword evidence="6 7" id="KW-0472">Membrane</keyword>
<evidence type="ECO:0000256" key="1">
    <source>
        <dbReference type="ARBA" id="ARBA00004651"/>
    </source>
</evidence>
<feature type="transmembrane region" description="Helical" evidence="7">
    <location>
        <begin position="249"/>
        <end position="267"/>
    </location>
</feature>
<dbReference type="OrthoDB" id="9805974at2"/>
<accession>A0A516Q5H8</accession>
<proteinExistence type="inferred from homology"/>
<evidence type="ECO:0000256" key="3">
    <source>
        <dbReference type="ARBA" id="ARBA00022475"/>
    </source>
</evidence>
<dbReference type="InterPro" id="IPR000515">
    <property type="entry name" value="MetI-like"/>
</dbReference>
<evidence type="ECO:0000256" key="4">
    <source>
        <dbReference type="ARBA" id="ARBA00022692"/>
    </source>
</evidence>
<keyword evidence="10" id="KW-1185">Reference proteome</keyword>
<dbReference type="InterPro" id="IPR051393">
    <property type="entry name" value="ABC_transporter_permease"/>
</dbReference>
<dbReference type="EMBL" id="CP041692">
    <property type="protein sequence ID" value="QDP98688.1"/>
    <property type="molecule type" value="Genomic_DNA"/>
</dbReference>
<protein>
    <submittedName>
        <fullName evidence="9">Sugar ABC transporter permease</fullName>
    </submittedName>
</protein>
<evidence type="ECO:0000256" key="2">
    <source>
        <dbReference type="ARBA" id="ARBA00022448"/>
    </source>
</evidence>
<dbReference type="InterPro" id="IPR035906">
    <property type="entry name" value="MetI-like_sf"/>
</dbReference>
<sequence length="282" mass="30846">MILVALFTIYPIIASIGYSFIKWDGLTAPDGFVGLQNFVQIATDHFFWLSVAHSLWYAAFVVPIQLFIALILALILNRPKFKFTSIYRSLFFLPAVMSPAILAVVFRLLISALGVDWLGDPDVVMWVIIVIGIWQTLGYNLVYFLAGLQTIPYELYEAAEVDGAGWLGRLRHITLPGLKNISVVILLMAILGSLNVFDLVMVLTGGGPYFASSVTNTYIYQLAFGNFYSGAGASSNVEQNVGLASAGSVFYGIMLLGLTLIQFVALARIRKKTAEQNQGAIG</sequence>
<keyword evidence="4 7" id="KW-0812">Transmembrane</keyword>
<feature type="transmembrane region" description="Helical" evidence="7">
    <location>
        <begin position="181"/>
        <end position="203"/>
    </location>
</feature>
<keyword evidence="5 7" id="KW-1133">Transmembrane helix</keyword>
<feature type="transmembrane region" description="Helical" evidence="7">
    <location>
        <begin position="89"/>
        <end position="111"/>
    </location>
</feature>